<dbReference type="CDD" id="cd00090">
    <property type="entry name" value="HTH_ARSR"/>
    <property type="match status" value="1"/>
</dbReference>
<dbReference type="CDD" id="cd02440">
    <property type="entry name" value="AdoMet_MTases"/>
    <property type="match status" value="1"/>
</dbReference>
<feature type="domain" description="HTH arsR-type" evidence="1">
    <location>
        <begin position="1"/>
        <end position="87"/>
    </location>
</feature>
<dbReference type="InterPro" id="IPR013216">
    <property type="entry name" value="Methyltransf_11"/>
</dbReference>
<dbReference type="InterPro" id="IPR029063">
    <property type="entry name" value="SAM-dependent_MTases_sf"/>
</dbReference>
<gene>
    <name evidence="2" type="ORF">IZ6_22080</name>
</gene>
<dbReference type="PANTHER" id="PTHR42912:SF93">
    <property type="entry name" value="N6-ADENOSINE-METHYLTRANSFERASE TMT1A"/>
    <property type="match status" value="1"/>
</dbReference>
<dbReference type="KEGG" id="tso:IZ6_22080"/>
<dbReference type="InterPro" id="IPR011991">
    <property type="entry name" value="ArsR-like_HTH"/>
</dbReference>
<accession>A0A6S6QJL1</accession>
<dbReference type="InterPro" id="IPR036390">
    <property type="entry name" value="WH_DNA-bd_sf"/>
</dbReference>
<dbReference type="PROSITE" id="PS50987">
    <property type="entry name" value="HTH_ARSR_2"/>
    <property type="match status" value="1"/>
</dbReference>
<dbReference type="InterPro" id="IPR001845">
    <property type="entry name" value="HTH_ArsR_DNA-bd_dom"/>
</dbReference>
<dbReference type="PANTHER" id="PTHR42912">
    <property type="entry name" value="METHYLTRANSFERASE"/>
    <property type="match status" value="1"/>
</dbReference>
<sequence>MLGALRAAGEPTRLRLLALLANGELNVTDITEILGQSQPRISRHLKLMTGAGLIERQREGSWAFFRLAQDGPGAMLADAIVSRLDRNEASLVRDRERLNEVRSARAEEAAAYFRDHANDWAKIRALHVEEAAVEAAIREAIGERPVRALLDIGTGTGRIIEVVGTQAERATGVDLSLDMLAVARAHLSKIGLSRVQLRQGDVYALPVQPQSFDLVIIHQVLHFLDEPGRAIREASRALAPGGRLLVVDFAPHDLEFLREAHAHRRLGFQTETVEQWMKQAGLKPELHRDLAPPGGAKDKLTVSIWMGRDPRVVTDLPATDPNLAVA</sequence>
<dbReference type="SUPFAM" id="SSF53335">
    <property type="entry name" value="S-adenosyl-L-methionine-dependent methyltransferases"/>
    <property type="match status" value="1"/>
</dbReference>
<dbReference type="Proteomes" id="UP000515317">
    <property type="component" value="Chromosome"/>
</dbReference>
<dbReference type="Gene3D" id="3.40.50.150">
    <property type="entry name" value="Vaccinia Virus protein VP39"/>
    <property type="match status" value="1"/>
</dbReference>
<name>A0A6S6QJL1_9HYPH</name>
<protein>
    <submittedName>
        <fullName evidence="2">ArsR family transcriptional regulator</fullName>
    </submittedName>
</protein>
<dbReference type="AlphaFoldDB" id="A0A6S6QJL1"/>
<keyword evidence="3" id="KW-1185">Reference proteome</keyword>
<dbReference type="Pfam" id="PF01022">
    <property type="entry name" value="HTH_5"/>
    <property type="match status" value="1"/>
</dbReference>
<evidence type="ECO:0000313" key="2">
    <source>
        <dbReference type="EMBL" id="BCJ91473.1"/>
    </source>
</evidence>
<dbReference type="Gene3D" id="1.10.10.10">
    <property type="entry name" value="Winged helix-like DNA-binding domain superfamily/Winged helix DNA-binding domain"/>
    <property type="match status" value="1"/>
</dbReference>
<dbReference type="GO" id="GO:0008757">
    <property type="term" value="F:S-adenosylmethionine-dependent methyltransferase activity"/>
    <property type="evidence" value="ECO:0007669"/>
    <property type="project" value="InterPro"/>
</dbReference>
<evidence type="ECO:0000259" key="1">
    <source>
        <dbReference type="PROSITE" id="PS50987"/>
    </source>
</evidence>
<dbReference type="InterPro" id="IPR050508">
    <property type="entry name" value="Methyltransf_Superfamily"/>
</dbReference>
<dbReference type="SMART" id="SM00418">
    <property type="entry name" value="HTH_ARSR"/>
    <property type="match status" value="1"/>
</dbReference>
<evidence type="ECO:0000313" key="3">
    <source>
        <dbReference type="Proteomes" id="UP000515317"/>
    </source>
</evidence>
<dbReference type="InterPro" id="IPR036388">
    <property type="entry name" value="WH-like_DNA-bd_sf"/>
</dbReference>
<reference evidence="2 3" key="1">
    <citation type="submission" date="2020-08" db="EMBL/GenBank/DDBJ databases">
        <title>Genome sequence of Rhizobiales bacterium strain IZ6.</title>
        <authorList>
            <person name="Nakai R."/>
            <person name="Naganuma T."/>
        </authorList>
    </citation>
    <scope>NUCLEOTIDE SEQUENCE [LARGE SCALE GENOMIC DNA]</scope>
    <source>
        <strain evidence="2 3">IZ6</strain>
    </source>
</reference>
<dbReference type="Pfam" id="PF08241">
    <property type="entry name" value="Methyltransf_11"/>
    <property type="match status" value="1"/>
</dbReference>
<organism evidence="2 3">
    <name type="scientific">Terrihabitans soli</name>
    <dbReference type="NCBI Taxonomy" id="708113"/>
    <lineage>
        <taxon>Bacteria</taxon>
        <taxon>Pseudomonadati</taxon>
        <taxon>Pseudomonadota</taxon>
        <taxon>Alphaproteobacteria</taxon>
        <taxon>Hyphomicrobiales</taxon>
        <taxon>Terrihabitans</taxon>
    </lineage>
</organism>
<dbReference type="NCBIfam" id="NF033788">
    <property type="entry name" value="HTH_metalloreg"/>
    <property type="match status" value="1"/>
</dbReference>
<dbReference type="PRINTS" id="PR00778">
    <property type="entry name" value="HTHARSR"/>
</dbReference>
<dbReference type="SUPFAM" id="SSF46785">
    <property type="entry name" value="Winged helix' DNA-binding domain"/>
    <property type="match status" value="1"/>
</dbReference>
<dbReference type="GO" id="GO:0003700">
    <property type="term" value="F:DNA-binding transcription factor activity"/>
    <property type="evidence" value="ECO:0007669"/>
    <property type="project" value="InterPro"/>
</dbReference>
<proteinExistence type="predicted"/>
<dbReference type="EMBL" id="AP023361">
    <property type="protein sequence ID" value="BCJ91473.1"/>
    <property type="molecule type" value="Genomic_DNA"/>
</dbReference>